<protein>
    <submittedName>
        <fullName evidence="2">Uncharacterized protein</fullName>
    </submittedName>
</protein>
<feature type="compositionally biased region" description="Low complexity" evidence="1">
    <location>
        <begin position="83"/>
        <end position="96"/>
    </location>
</feature>
<keyword evidence="3" id="KW-1185">Reference proteome</keyword>
<comment type="caution">
    <text evidence="2">The sequence shown here is derived from an EMBL/GenBank/DDBJ whole genome shotgun (WGS) entry which is preliminary data.</text>
</comment>
<name>A0A2I1HV78_9GLOM</name>
<accession>A0A2I1HV78</accession>
<feature type="compositionally biased region" description="Basic and acidic residues" evidence="1">
    <location>
        <begin position="32"/>
        <end position="49"/>
    </location>
</feature>
<feature type="non-terminal residue" evidence="2">
    <location>
        <position position="96"/>
    </location>
</feature>
<organism evidence="2 3">
    <name type="scientific">Rhizophagus irregularis</name>
    <dbReference type="NCBI Taxonomy" id="588596"/>
    <lineage>
        <taxon>Eukaryota</taxon>
        <taxon>Fungi</taxon>
        <taxon>Fungi incertae sedis</taxon>
        <taxon>Mucoromycota</taxon>
        <taxon>Glomeromycotina</taxon>
        <taxon>Glomeromycetes</taxon>
        <taxon>Glomerales</taxon>
        <taxon>Glomeraceae</taxon>
        <taxon>Rhizophagus</taxon>
    </lineage>
</organism>
<reference evidence="2 3" key="1">
    <citation type="submission" date="2015-10" db="EMBL/GenBank/DDBJ databases">
        <title>Genome analyses suggest a sexual origin of heterokaryosis in a supposedly ancient asexual fungus.</title>
        <authorList>
            <person name="Ropars J."/>
            <person name="Sedzielewska K."/>
            <person name="Noel J."/>
            <person name="Charron P."/>
            <person name="Farinelli L."/>
            <person name="Marton T."/>
            <person name="Kruger M."/>
            <person name="Pelin A."/>
            <person name="Brachmann A."/>
            <person name="Corradi N."/>
        </authorList>
    </citation>
    <scope>NUCLEOTIDE SEQUENCE [LARGE SCALE GENOMIC DNA]</scope>
    <source>
        <strain evidence="2 3">A4</strain>
    </source>
</reference>
<gene>
    <name evidence="2" type="ORF">RhiirA4_489923</name>
</gene>
<dbReference type="AlphaFoldDB" id="A0A2I1HV78"/>
<dbReference type="Proteomes" id="UP000234323">
    <property type="component" value="Unassembled WGS sequence"/>
</dbReference>
<evidence type="ECO:0000313" key="2">
    <source>
        <dbReference type="EMBL" id="PKY62794.1"/>
    </source>
</evidence>
<evidence type="ECO:0000256" key="1">
    <source>
        <dbReference type="SAM" id="MobiDB-lite"/>
    </source>
</evidence>
<dbReference type="EMBL" id="LLXI01008007">
    <property type="protein sequence ID" value="PKY62794.1"/>
    <property type="molecule type" value="Genomic_DNA"/>
</dbReference>
<feature type="region of interest" description="Disordered" evidence="1">
    <location>
        <begin position="32"/>
        <end position="96"/>
    </location>
</feature>
<feature type="compositionally biased region" description="Acidic residues" evidence="1">
    <location>
        <begin position="50"/>
        <end position="75"/>
    </location>
</feature>
<evidence type="ECO:0000313" key="3">
    <source>
        <dbReference type="Proteomes" id="UP000234323"/>
    </source>
</evidence>
<sequence length="96" mass="11581">MSFKKHYRYYHIRWILEQIEASQCVRNWEYEEANKNRSTDQTGKDKNQEEVDENQEEVDENQEEVDENQEDEEEDQNKNKKGVSIVSSKYDSISSK</sequence>
<proteinExistence type="predicted"/>